<dbReference type="NCBIfam" id="TIGR01549">
    <property type="entry name" value="HAD-SF-IA-v1"/>
    <property type="match status" value="1"/>
</dbReference>
<reference evidence="5" key="1">
    <citation type="submission" date="2018-05" db="EMBL/GenBank/DDBJ databases">
        <authorList>
            <person name="Lanie J.A."/>
            <person name="Ng W.-L."/>
            <person name="Kazmierczak K.M."/>
            <person name="Andrzejewski T.M."/>
            <person name="Davidsen T.M."/>
            <person name="Wayne K.J."/>
            <person name="Tettelin H."/>
            <person name="Glass J.I."/>
            <person name="Rusch D."/>
            <person name="Podicherti R."/>
            <person name="Tsui H.-C.T."/>
            <person name="Winkler M.E."/>
        </authorList>
    </citation>
    <scope>NUCLEOTIDE SEQUENCE</scope>
</reference>
<dbReference type="PANTHER" id="PTHR46470">
    <property type="entry name" value="N-ACYLNEURAMINATE-9-PHOSPHATASE"/>
    <property type="match status" value="1"/>
</dbReference>
<keyword evidence="4" id="KW-0460">Magnesium</keyword>
<dbReference type="InterPro" id="IPR051400">
    <property type="entry name" value="HAD-like_hydrolase"/>
</dbReference>
<keyword evidence="3" id="KW-0378">Hydrolase</keyword>
<dbReference type="AlphaFoldDB" id="A0A382U9C6"/>
<dbReference type="Gene3D" id="3.40.50.1000">
    <property type="entry name" value="HAD superfamily/HAD-like"/>
    <property type="match status" value="1"/>
</dbReference>
<organism evidence="5">
    <name type="scientific">marine metagenome</name>
    <dbReference type="NCBI Taxonomy" id="408172"/>
    <lineage>
        <taxon>unclassified sequences</taxon>
        <taxon>metagenomes</taxon>
        <taxon>ecological metagenomes</taxon>
    </lineage>
</organism>
<dbReference type="GO" id="GO:0016791">
    <property type="term" value="F:phosphatase activity"/>
    <property type="evidence" value="ECO:0007669"/>
    <property type="project" value="TreeGrafter"/>
</dbReference>
<evidence type="ECO:0000256" key="4">
    <source>
        <dbReference type="ARBA" id="ARBA00022842"/>
    </source>
</evidence>
<dbReference type="EMBL" id="UINC01142498">
    <property type="protein sequence ID" value="SVD30863.1"/>
    <property type="molecule type" value="Genomic_DNA"/>
</dbReference>
<dbReference type="SUPFAM" id="SSF56784">
    <property type="entry name" value="HAD-like"/>
    <property type="match status" value="1"/>
</dbReference>
<evidence type="ECO:0008006" key="6">
    <source>
        <dbReference type="Google" id="ProtNLM"/>
    </source>
</evidence>
<evidence type="ECO:0000256" key="1">
    <source>
        <dbReference type="ARBA" id="ARBA00001946"/>
    </source>
</evidence>
<dbReference type="InterPro" id="IPR006439">
    <property type="entry name" value="HAD-SF_hydro_IA"/>
</dbReference>
<keyword evidence="2" id="KW-0479">Metal-binding</keyword>
<gene>
    <name evidence="5" type="ORF">METZ01_LOCUS383717</name>
</gene>
<evidence type="ECO:0000256" key="2">
    <source>
        <dbReference type="ARBA" id="ARBA00022723"/>
    </source>
</evidence>
<dbReference type="GO" id="GO:0044281">
    <property type="term" value="P:small molecule metabolic process"/>
    <property type="evidence" value="ECO:0007669"/>
    <property type="project" value="UniProtKB-ARBA"/>
</dbReference>
<proteinExistence type="predicted"/>
<evidence type="ECO:0000256" key="3">
    <source>
        <dbReference type="ARBA" id="ARBA00022801"/>
    </source>
</evidence>
<evidence type="ECO:0000313" key="5">
    <source>
        <dbReference type="EMBL" id="SVD30863.1"/>
    </source>
</evidence>
<accession>A0A382U9C6</accession>
<protein>
    <recommendedName>
        <fullName evidence="6">HAD family hydrolase</fullName>
    </recommendedName>
</protein>
<dbReference type="InterPro" id="IPR041492">
    <property type="entry name" value="HAD_2"/>
</dbReference>
<dbReference type="InterPro" id="IPR023214">
    <property type="entry name" value="HAD_sf"/>
</dbReference>
<dbReference type="GO" id="GO:0046872">
    <property type="term" value="F:metal ion binding"/>
    <property type="evidence" value="ECO:0007669"/>
    <property type="project" value="UniProtKB-KW"/>
</dbReference>
<dbReference type="InterPro" id="IPR036412">
    <property type="entry name" value="HAD-like_sf"/>
</dbReference>
<name>A0A382U9C6_9ZZZZ</name>
<dbReference type="PANTHER" id="PTHR46470:SF2">
    <property type="entry name" value="GLYCERALDEHYDE 3-PHOSPHATE PHOSPHATASE"/>
    <property type="match status" value="1"/>
</dbReference>
<sequence>MVYFGLDEYFDYVVTSEEAGRDKPDPRPFQLALDKLKIEPDRIWMIGDSALADMAGAGSFGIIKIQKIHQNVVQGKGSSKPDIIFKEYKSLENYFSKSFIN</sequence>
<dbReference type="Pfam" id="PF13419">
    <property type="entry name" value="HAD_2"/>
    <property type="match status" value="1"/>
</dbReference>
<comment type="cofactor">
    <cofactor evidence="1">
        <name>Mg(2+)</name>
        <dbReference type="ChEBI" id="CHEBI:18420"/>
    </cofactor>
</comment>